<protein>
    <recommendedName>
        <fullName evidence="3">SHSP domain-containing protein</fullName>
    </recommendedName>
</protein>
<dbReference type="OrthoDB" id="1653398at2759"/>
<name>A0A8X7QH54_BRACI</name>
<proteinExistence type="predicted"/>
<keyword evidence="2" id="KW-1185">Reference proteome</keyword>
<dbReference type="AlphaFoldDB" id="A0A8X7QH54"/>
<evidence type="ECO:0000313" key="1">
    <source>
        <dbReference type="EMBL" id="KAG2269708.1"/>
    </source>
</evidence>
<sequence>MSGRPIQRSLVGSYKESLLTGRLSCGTANQVFIFDSDTLMILNIIEEPFPEKWKPAVHEVKETKDSVIYRVDLPHGLARRQQRPFLRREPVMSEYDHDGRKYGGTMVFNPVAYNVKEATAKLRDGVLWITVRGIPGVNIKLTVVEKMLNCRITRDDVVY</sequence>
<accession>A0A8X7QH54</accession>
<gene>
    <name evidence="1" type="ORF">Bca52824_064263</name>
</gene>
<dbReference type="EMBL" id="JAAMPC010000013">
    <property type="protein sequence ID" value="KAG2269708.1"/>
    <property type="molecule type" value="Genomic_DNA"/>
</dbReference>
<organism evidence="1 2">
    <name type="scientific">Brassica carinata</name>
    <name type="common">Ethiopian mustard</name>
    <name type="synonym">Abyssinian cabbage</name>
    <dbReference type="NCBI Taxonomy" id="52824"/>
    <lineage>
        <taxon>Eukaryota</taxon>
        <taxon>Viridiplantae</taxon>
        <taxon>Streptophyta</taxon>
        <taxon>Embryophyta</taxon>
        <taxon>Tracheophyta</taxon>
        <taxon>Spermatophyta</taxon>
        <taxon>Magnoliopsida</taxon>
        <taxon>eudicotyledons</taxon>
        <taxon>Gunneridae</taxon>
        <taxon>Pentapetalae</taxon>
        <taxon>rosids</taxon>
        <taxon>malvids</taxon>
        <taxon>Brassicales</taxon>
        <taxon>Brassicaceae</taxon>
        <taxon>Brassiceae</taxon>
        <taxon>Brassica</taxon>
    </lineage>
</organism>
<dbReference type="CDD" id="cd06464">
    <property type="entry name" value="ACD_sHsps-like"/>
    <property type="match status" value="1"/>
</dbReference>
<evidence type="ECO:0000313" key="2">
    <source>
        <dbReference type="Proteomes" id="UP000886595"/>
    </source>
</evidence>
<comment type="caution">
    <text evidence="1">The sequence shown here is derived from an EMBL/GenBank/DDBJ whole genome shotgun (WGS) entry which is preliminary data.</text>
</comment>
<reference evidence="1 2" key="1">
    <citation type="submission" date="2020-02" db="EMBL/GenBank/DDBJ databases">
        <authorList>
            <person name="Ma Q."/>
            <person name="Huang Y."/>
            <person name="Song X."/>
            <person name="Pei D."/>
        </authorList>
    </citation>
    <scope>NUCLEOTIDE SEQUENCE [LARGE SCALE GENOMIC DNA]</scope>
    <source>
        <strain evidence="1">Sxm20200214</strain>
        <tissue evidence="1">Leaf</tissue>
    </source>
</reference>
<dbReference type="Proteomes" id="UP000886595">
    <property type="component" value="Unassembled WGS sequence"/>
</dbReference>
<evidence type="ECO:0008006" key="3">
    <source>
        <dbReference type="Google" id="ProtNLM"/>
    </source>
</evidence>